<proteinExistence type="predicted"/>
<dbReference type="PANTHER" id="PTHR42820:SF1">
    <property type="entry name" value="SHORT-CHAIN DEHYDROGENASE_REDUCTASE FAMILY PROTEIN"/>
    <property type="match status" value="1"/>
</dbReference>
<evidence type="ECO:0000313" key="2">
    <source>
        <dbReference type="Proteomes" id="UP001172681"/>
    </source>
</evidence>
<dbReference type="PRINTS" id="PR00081">
    <property type="entry name" value="GDHRDH"/>
</dbReference>
<sequence>MSIPLPGVCLITGAASGIGRGTAVTFAKEGCRRLFLADIDLTGLEETRKQIAEADANTCVEIRQVNIADEASVNHMVDSCVSIFGRVDYALNIAGVVPQRKKIAELELEVYDRTIHINEYGVSL</sequence>
<dbReference type="Pfam" id="PF00106">
    <property type="entry name" value="adh_short"/>
    <property type="match status" value="1"/>
</dbReference>
<evidence type="ECO:0000313" key="1">
    <source>
        <dbReference type="EMBL" id="KAJ9637390.1"/>
    </source>
</evidence>
<reference evidence="1" key="1">
    <citation type="submission" date="2022-10" db="EMBL/GenBank/DDBJ databases">
        <title>Culturing micro-colonial fungi from biological soil crusts in the Mojave desert and describing Neophaeococcomyces mojavensis, and introducing the new genera and species Taxawa tesnikishii.</title>
        <authorList>
            <person name="Kurbessoian T."/>
            <person name="Stajich J.E."/>
        </authorList>
    </citation>
    <scope>NUCLEOTIDE SEQUENCE</scope>
    <source>
        <strain evidence="1">TK_35</strain>
    </source>
</reference>
<name>A0AA38Y6Z2_9EURO</name>
<dbReference type="InterPro" id="IPR002347">
    <property type="entry name" value="SDR_fam"/>
</dbReference>
<dbReference type="AlphaFoldDB" id="A0AA38Y6Z2"/>
<comment type="caution">
    <text evidence="1">The sequence shown here is derived from an EMBL/GenBank/DDBJ whole genome shotgun (WGS) entry which is preliminary data.</text>
</comment>
<protein>
    <submittedName>
        <fullName evidence="1">Uncharacterized protein</fullName>
    </submittedName>
</protein>
<dbReference type="PANTHER" id="PTHR42820">
    <property type="entry name" value="SHORT-CHAIN DEHYDROGENASE REDUCTASE"/>
    <property type="match status" value="1"/>
</dbReference>
<dbReference type="SUPFAM" id="SSF51735">
    <property type="entry name" value="NAD(P)-binding Rossmann-fold domains"/>
    <property type="match status" value="1"/>
</dbReference>
<accession>A0AA38Y6Z2</accession>
<dbReference type="Gene3D" id="3.40.50.720">
    <property type="entry name" value="NAD(P)-binding Rossmann-like Domain"/>
    <property type="match status" value="1"/>
</dbReference>
<dbReference type="InterPro" id="IPR036291">
    <property type="entry name" value="NAD(P)-bd_dom_sf"/>
</dbReference>
<organism evidence="1 2">
    <name type="scientific">Knufia peltigerae</name>
    <dbReference type="NCBI Taxonomy" id="1002370"/>
    <lineage>
        <taxon>Eukaryota</taxon>
        <taxon>Fungi</taxon>
        <taxon>Dikarya</taxon>
        <taxon>Ascomycota</taxon>
        <taxon>Pezizomycotina</taxon>
        <taxon>Eurotiomycetes</taxon>
        <taxon>Chaetothyriomycetidae</taxon>
        <taxon>Chaetothyriales</taxon>
        <taxon>Trichomeriaceae</taxon>
        <taxon>Knufia</taxon>
    </lineage>
</organism>
<gene>
    <name evidence="1" type="ORF">H2204_004814</name>
</gene>
<dbReference type="Proteomes" id="UP001172681">
    <property type="component" value="Unassembled WGS sequence"/>
</dbReference>
<dbReference type="EMBL" id="JAPDRN010000025">
    <property type="protein sequence ID" value="KAJ9637390.1"/>
    <property type="molecule type" value="Genomic_DNA"/>
</dbReference>
<keyword evidence="2" id="KW-1185">Reference proteome</keyword>
<dbReference type="CDD" id="cd05233">
    <property type="entry name" value="SDR_c"/>
    <property type="match status" value="1"/>
</dbReference>